<evidence type="ECO:0000256" key="1">
    <source>
        <dbReference type="SAM" id="MobiDB-lite"/>
    </source>
</evidence>
<evidence type="ECO:0008006" key="4">
    <source>
        <dbReference type="Google" id="ProtNLM"/>
    </source>
</evidence>
<proteinExistence type="predicted"/>
<name>A0ABQ5AE00_9ASTR</name>
<evidence type="ECO:0000313" key="2">
    <source>
        <dbReference type="EMBL" id="GJS99368.1"/>
    </source>
</evidence>
<feature type="region of interest" description="Disordered" evidence="1">
    <location>
        <begin position="136"/>
        <end position="155"/>
    </location>
</feature>
<dbReference type="EMBL" id="BQNB010012112">
    <property type="protein sequence ID" value="GJS99368.1"/>
    <property type="molecule type" value="Genomic_DNA"/>
</dbReference>
<comment type="caution">
    <text evidence="2">The sequence shown here is derived from an EMBL/GenBank/DDBJ whole genome shotgun (WGS) entry which is preliminary data.</text>
</comment>
<reference evidence="2" key="2">
    <citation type="submission" date="2022-01" db="EMBL/GenBank/DDBJ databases">
        <authorList>
            <person name="Yamashiro T."/>
            <person name="Shiraishi A."/>
            <person name="Satake H."/>
            <person name="Nakayama K."/>
        </authorList>
    </citation>
    <scope>NUCLEOTIDE SEQUENCE</scope>
</reference>
<dbReference type="Proteomes" id="UP001151760">
    <property type="component" value="Unassembled WGS sequence"/>
</dbReference>
<organism evidence="2 3">
    <name type="scientific">Tanacetum coccineum</name>
    <dbReference type="NCBI Taxonomy" id="301880"/>
    <lineage>
        <taxon>Eukaryota</taxon>
        <taxon>Viridiplantae</taxon>
        <taxon>Streptophyta</taxon>
        <taxon>Embryophyta</taxon>
        <taxon>Tracheophyta</taxon>
        <taxon>Spermatophyta</taxon>
        <taxon>Magnoliopsida</taxon>
        <taxon>eudicotyledons</taxon>
        <taxon>Gunneridae</taxon>
        <taxon>Pentapetalae</taxon>
        <taxon>asterids</taxon>
        <taxon>campanulids</taxon>
        <taxon>Asterales</taxon>
        <taxon>Asteraceae</taxon>
        <taxon>Asteroideae</taxon>
        <taxon>Anthemideae</taxon>
        <taxon>Anthemidinae</taxon>
        <taxon>Tanacetum</taxon>
    </lineage>
</organism>
<gene>
    <name evidence="2" type="ORF">Tco_0820538</name>
</gene>
<sequence length="267" mass="29931">MVLERGSLNYGGDPVLVGYVTDFKTLPNIHNVCLSEGFSGWNAQTEIPDRVVRIDVEGTSLQAWSHATFNRIASKWGELAYMDESNASNKYSMRICVKTRVHHLVVECFKVILEGKVLVVRAKEVTRWVPDFEEDDIAQSKEGSDNNSVENSHDDVENSLDHVKNYDVHVVSHPDNGGNMRRDGGLILSLNPNMEDDCVCNTNMNLQYASRRFKKWDGPKIGGEGNGYQIATSIGALEMEALVDTVDVVNVGEWMKENGVLELIIWR</sequence>
<accession>A0ABQ5AE00</accession>
<protein>
    <recommendedName>
        <fullName evidence="4">DUF4283 domain-containing protein</fullName>
    </recommendedName>
</protein>
<reference evidence="2" key="1">
    <citation type="journal article" date="2022" name="Int. J. Mol. Sci.">
        <title>Draft Genome of Tanacetum Coccineum: Genomic Comparison of Closely Related Tanacetum-Family Plants.</title>
        <authorList>
            <person name="Yamashiro T."/>
            <person name="Shiraishi A."/>
            <person name="Nakayama K."/>
            <person name="Satake H."/>
        </authorList>
    </citation>
    <scope>NUCLEOTIDE SEQUENCE</scope>
</reference>
<keyword evidence="3" id="KW-1185">Reference proteome</keyword>
<evidence type="ECO:0000313" key="3">
    <source>
        <dbReference type="Proteomes" id="UP001151760"/>
    </source>
</evidence>